<dbReference type="EMBL" id="JACAGK010000018">
    <property type="protein sequence ID" value="MDM1048207.1"/>
    <property type="molecule type" value="Genomic_DNA"/>
</dbReference>
<reference evidence="10" key="1">
    <citation type="submission" date="2020-06" db="EMBL/GenBank/DDBJ databases">
        <authorList>
            <person name="Dong N."/>
        </authorList>
    </citation>
    <scope>NUCLEOTIDE SEQUENCE</scope>
    <source>
        <strain evidence="10">R1692</strain>
    </source>
</reference>
<evidence type="ECO:0000256" key="3">
    <source>
        <dbReference type="ARBA" id="ARBA00022723"/>
    </source>
</evidence>
<keyword evidence="2 8" id="KW-0808">Transferase</keyword>
<evidence type="ECO:0000256" key="5">
    <source>
        <dbReference type="ARBA" id="ARBA00022842"/>
    </source>
</evidence>
<evidence type="ECO:0000256" key="2">
    <source>
        <dbReference type="ARBA" id="ARBA00022679"/>
    </source>
</evidence>
<feature type="binding site" evidence="8">
    <location>
        <position position="56"/>
    </location>
    <ligand>
        <name>Mg(2+)</name>
        <dbReference type="ChEBI" id="CHEBI:18420"/>
    </ligand>
</feature>
<keyword evidence="6 8" id="KW-0443">Lipid metabolism</keyword>
<dbReference type="NCBIfam" id="TIGR00516">
    <property type="entry name" value="acpS"/>
    <property type="match status" value="1"/>
</dbReference>
<dbReference type="Proteomes" id="UP001170954">
    <property type="component" value="Unassembled WGS sequence"/>
</dbReference>
<evidence type="ECO:0000256" key="7">
    <source>
        <dbReference type="ARBA" id="ARBA00023160"/>
    </source>
</evidence>
<feature type="domain" description="4'-phosphopantetheinyl transferase" evidence="9">
    <location>
        <begin position="4"/>
        <end position="107"/>
    </location>
</feature>
<dbReference type="EC" id="2.7.8.7" evidence="8"/>
<keyword evidence="3 8" id="KW-0479">Metal-binding</keyword>
<dbReference type="GO" id="GO:0008897">
    <property type="term" value="F:holo-[acyl-carrier-protein] synthase activity"/>
    <property type="evidence" value="ECO:0007669"/>
    <property type="project" value="UniProtKB-EC"/>
</dbReference>
<dbReference type="InterPro" id="IPR008278">
    <property type="entry name" value="4-PPantetheinyl_Trfase_dom"/>
</dbReference>
<dbReference type="NCBIfam" id="TIGR00556">
    <property type="entry name" value="pantethn_trn"/>
    <property type="match status" value="1"/>
</dbReference>
<evidence type="ECO:0000313" key="10">
    <source>
        <dbReference type="EMBL" id="MDM1048207.1"/>
    </source>
</evidence>
<keyword evidence="4 8" id="KW-0276">Fatty acid metabolism</keyword>
<comment type="cofactor">
    <cofactor evidence="8">
        <name>Mg(2+)</name>
        <dbReference type="ChEBI" id="CHEBI:18420"/>
    </cofactor>
</comment>
<keyword evidence="5 8" id="KW-0460">Magnesium</keyword>
<comment type="function">
    <text evidence="8">Transfers the 4'-phosphopantetheine moiety from coenzyme A to a Ser of acyl-carrier-protein.</text>
</comment>
<evidence type="ECO:0000256" key="6">
    <source>
        <dbReference type="ARBA" id="ARBA00023098"/>
    </source>
</evidence>
<name>A0ABT7NLS9_9SPHI</name>
<feature type="binding site" evidence="8">
    <location>
        <position position="8"/>
    </location>
    <ligand>
        <name>Mg(2+)</name>
        <dbReference type="ChEBI" id="CHEBI:18420"/>
    </ligand>
</feature>
<keyword evidence="1 8" id="KW-0444">Lipid biosynthesis</keyword>
<sequence length="124" mass="13626">MIISIGCDIVEHTVSRKLDWENNRAIQSRIFSNRELDLCPAKGTLQFLSGRFAAKEAILKCLFTGMEDGIALTDIEILKEDAGRPNIILSGTPLHLSISLGIKNWHVSISHSSSFSQAFVIAEG</sequence>
<comment type="subcellular location">
    <subcellularLocation>
        <location evidence="8">Cytoplasm</location>
    </subcellularLocation>
</comment>
<keyword evidence="8" id="KW-0963">Cytoplasm</keyword>
<gene>
    <name evidence="8 10" type="primary">acpS</name>
    <name evidence="10" type="ORF">HX018_08160</name>
</gene>
<comment type="caution">
    <text evidence="10">The sequence shown here is derived from an EMBL/GenBank/DDBJ whole genome shotgun (WGS) entry which is preliminary data.</text>
</comment>
<evidence type="ECO:0000256" key="4">
    <source>
        <dbReference type="ARBA" id="ARBA00022832"/>
    </source>
</evidence>
<reference evidence="10" key="2">
    <citation type="journal article" date="2022" name="Sci. Total Environ.">
        <title>Prevalence, transmission, and molecular epidemiology of tet(X)-positive bacteria among humans, animals, and environmental niches in China: An epidemiological, and genomic-based study.</title>
        <authorList>
            <person name="Dong N."/>
            <person name="Zeng Y."/>
            <person name="Cai C."/>
            <person name="Sun C."/>
            <person name="Lu J."/>
            <person name="Liu C."/>
            <person name="Zhou H."/>
            <person name="Sun Q."/>
            <person name="Shu L."/>
            <person name="Wang H."/>
            <person name="Wang Y."/>
            <person name="Wang S."/>
            <person name="Wu C."/>
            <person name="Chan E.W."/>
            <person name="Chen G."/>
            <person name="Shen Z."/>
            <person name="Chen S."/>
            <person name="Zhang R."/>
        </authorList>
    </citation>
    <scope>NUCLEOTIDE SEQUENCE</scope>
    <source>
        <strain evidence="10">R1692</strain>
    </source>
</reference>
<evidence type="ECO:0000259" key="9">
    <source>
        <dbReference type="Pfam" id="PF01648"/>
    </source>
</evidence>
<dbReference type="InterPro" id="IPR004568">
    <property type="entry name" value="Ppantetheine-prot_Trfase_dom"/>
</dbReference>
<dbReference type="SUPFAM" id="SSF56214">
    <property type="entry name" value="4'-phosphopantetheinyl transferase"/>
    <property type="match status" value="1"/>
</dbReference>
<evidence type="ECO:0000313" key="11">
    <source>
        <dbReference type="Proteomes" id="UP001170954"/>
    </source>
</evidence>
<comment type="catalytic activity">
    <reaction evidence="8">
        <text>apo-[ACP] + CoA = holo-[ACP] + adenosine 3',5'-bisphosphate + H(+)</text>
        <dbReference type="Rhea" id="RHEA:12068"/>
        <dbReference type="Rhea" id="RHEA-COMP:9685"/>
        <dbReference type="Rhea" id="RHEA-COMP:9690"/>
        <dbReference type="ChEBI" id="CHEBI:15378"/>
        <dbReference type="ChEBI" id="CHEBI:29999"/>
        <dbReference type="ChEBI" id="CHEBI:57287"/>
        <dbReference type="ChEBI" id="CHEBI:58343"/>
        <dbReference type="ChEBI" id="CHEBI:64479"/>
        <dbReference type="EC" id="2.7.8.7"/>
    </reaction>
</comment>
<dbReference type="Pfam" id="PF01648">
    <property type="entry name" value="ACPS"/>
    <property type="match status" value="1"/>
</dbReference>
<protein>
    <recommendedName>
        <fullName evidence="8">Holo-[acyl-carrier-protein] synthase</fullName>
        <shortName evidence="8">Holo-ACP synthase</shortName>
        <ecNumber evidence="8">2.7.8.7</ecNumber>
    </recommendedName>
    <alternativeName>
        <fullName evidence="8">4'-phosphopantetheinyl transferase AcpS</fullName>
    </alternativeName>
</protein>
<comment type="similarity">
    <text evidence="8">Belongs to the P-Pant transferase superfamily. AcpS family.</text>
</comment>
<accession>A0ABT7NLS9</accession>
<organism evidence="10 11">
    <name type="scientific">Sphingobacterium hotanense</name>
    <dbReference type="NCBI Taxonomy" id="649196"/>
    <lineage>
        <taxon>Bacteria</taxon>
        <taxon>Pseudomonadati</taxon>
        <taxon>Bacteroidota</taxon>
        <taxon>Sphingobacteriia</taxon>
        <taxon>Sphingobacteriales</taxon>
        <taxon>Sphingobacteriaceae</taxon>
        <taxon>Sphingobacterium</taxon>
    </lineage>
</organism>
<keyword evidence="7 8" id="KW-0275">Fatty acid biosynthesis</keyword>
<proteinExistence type="inferred from homology"/>
<dbReference type="HAMAP" id="MF_00101">
    <property type="entry name" value="AcpS"/>
    <property type="match status" value="1"/>
</dbReference>
<dbReference type="InterPro" id="IPR037143">
    <property type="entry name" value="4-PPantetheinyl_Trfase_dom_sf"/>
</dbReference>
<dbReference type="RefSeq" id="WP_143884044.1">
    <property type="nucleotide sequence ID" value="NZ_JACAGK010000018.1"/>
</dbReference>
<dbReference type="Gene3D" id="3.90.470.20">
    <property type="entry name" value="4'-phosphopantetheinyl transferase domain"/>
    <property type="match status" value="1"/>
</dbReference>
<evidence type="ECO:0000256" key="1">
    <source>
        <dbReference type="ARBA" id="ARBA00022516"/>
    </source>
</evidence>
<dbReference type="InterPro" id="IPR002582">
    <property type="entry name" value="ACPS"/>
</dbReference>
<keyword evidence="11" id="KW-1185">Reference proteome</keyword>
<evidence type="ECO:0000256" key="8">
    <source>
        <dbReference type="HAMAP-Rule" id="MF_00101"/>
    </source>
</evidence>